<dbReference type="Pfam" id="PF04464">
    <property type="entry name" value="Glyphos_transf"/>
    <property type="match status" value="1"/>
</dbReference>
<name>A0A1G2P0N0_9BACT</name>
<dbReference type="AlphaFoldDB" id="A0A1G2P0N0"/>
<proteinExistence type="predicted"/>
<dbReference type="GO" id="GO:0047355">
    <property type="term" value="F:CDP-glycerol glycerophosphotransferase activity"/>
    <property type="evidence" value="ECO:0007669"/>
    <property type="project" value="InterPro"/>
</dbReference>
<reference evidence="1 2" key="1">
    <citation type="journal article" date="2016" name="Nat. Commun.">
        <title>Thousands of microbial genomes shed light on interconnected biogeochemical processes in an aquifer system.</title>
        <authorList>
            <person name="Anantharaman K."/>
            <person name="Brown C.T."/>
            <person name="Hug L.A."/>
            <person name="Sharon I."/>
            <person name="Castelle C.J."/>
            <person name="Probst A.J."/>
            <person name="Thomas B.C."/>
            <person name="Singh A."/>
            <person name="Wilkins M.J."/>
            <person name="Karaoz U."/>
            <person name="Brodie E.L."/>
            <person name="Williams K.H."/>
            <person name="Hubbard S.S."/>
            <person name="Banfield J.F."/>
        </authorList>
    </citation>
    <scope>NUCLEOTIDE SEQUENCE [LARGE SCALE GENOMIC DNA]</scope>
</reference>
<gene>
    <name evidence="1" type="ORF">A3G52_03525</name>
</gene>
<dbReference type="SUPFAM" id="SSF53756">
    <property type="entry name" value="UDP-Glycosyltransferase/glycogen phosphorylase"/>
    <property type="match status" value="1"/>
</dbReference>
<comment type="caution">
    <text evidence="1">The sequence shown here is derived from an EMBL/GenBank/DDBJ whole genome shotgun (WGS) entry which is preliminary data.</text>
</comment>
<dbReference type="Proteomes" id="UP000177269">
    <property type="component" value="Unassembled WGS sequence"/>
</dbReference>
<evidence type="ECO:0000313" key="2">
    <source>
        <dbReference type="Proteomes" id="UP000177269"/>
    </source>
</evidence>
<organism evidence="1 2">
    <name type="scientific">Candidatus Taylorbacteria bacterium RIFCSPLOWO2_12_FULL_43_20</name>
    <dbReference type="NCBI Taxonomy" id="1802332"/>
    <lineage>
        <taxon>Bacteria</taxon>
        <taxon>Candidatus Tayloriibacteriota</taxon>
    </lineage>
</organism>
<dbReference type="GO" id="GO:0016020">
    <property type="term" value="C:membrane"/>
    <property type="evidence" value="ECO:0007669"/>
    <property type="project" value="InterPro"/>
</dbReference>
<dbReference type="InterPro" id="IPR043148">
    <property type="entry name" value="TagF_C"/>
</dbReference>
<accession>A0A1G2P0N0</accession>
<dbReference type="Gene3D" id="3.40.50.12580">
    <property type="match status" value="1"/>
</dbReference>
<dbReference type="InterPro" id="IPR007554">
    <property type="entry name" value="Glycerophosphate_synth"/>
</dbReference>
<sequence length="462" mass="54197">MRKILLTISRGWIARNLLHNEFYKILRENCELIIITTAADSDRFIGEFSHPNVRFIAMDEKGHNSLDALIFFFHKNLIYNSTVDQKNRWGIIGDPKSRKPIFFFYLIKKIIFIPLSKMKFLRELFRLVDYFFLQKNEVNKYLKVLDREKPDLVLSTNVYSDSEAALIKAARKRKIFTLGIPKSWDNSNKNGLRAKTDVMFVWSEFMADEVIKYQNYKDKKVKILGIPQFDDYTDKNLIMNRKEFCEIYELDPGRRIIFFGSEGKLLPTDAEIADIIYEDILTNKFNEPSQLLVRPHFGYKDDDLKFKSLFGRDRVVVDRLNNPSDCFRDSWDYSSEFTKRFVNCLYHSDVIVSTYSTLTLDGAAFDKPLINIAFDGRKFVPYDRSVARWEMATYFKKVLNTGAVWNVNNVSELRNAINSYFDNPSKLSKERELLRARFCFKIDGQSGKRFANEVLNLLRASS</sequence>
<evidence type="ECO:0000313" key="1">
    <source>
        <dbReference type="EMBL" id="OHA41878.1"/>
    </source>
</evidence>
<dbReference type="EMBL" id="MHSK01000024">
    <property type="protein sequence ID" value="OHA41878.1"/>
    <property type="molecule type" value="Genomic_DNA"/>
</dbReference>
<protein>
    <submittedName>
        <fullName evidence="1">Uncharacterized protein</fullName>
    </submittedName>
</protein>